<reference evidence="2" key="1">
    <citation type="submission" date="2020-03" db="EMBL/GenBank/DDBJ databases">
        <title>A mixture of massive structural variations and highly conserved coding sequences in Ustilaginoidea virens genome.</title>
        <authorList>
            <person name="Zhang K."/>
            <person name="Zhao Z."/>
            <person name="Zhang Z."/>
            <person name="Li Y."/>
            <person name="Hsiang T."/>
            <person name="Sun W."/>
        </authorList>
    </citation>
    <scope>NUCLEOTIDE SEQUENCE</scope>
    <source>
        <strain evidence="2">UV-8b</strain>
    </source>
</reference>
<dbReference type="KEGG" id="uvi:66064224"/>
<proteinExistence type="predicted"/>
<evidence type="ECO:0000313" key="2">
    <source>
        <dbReference type="EMBL" id="QUC19205.1"/>
    </source>
</evidence>
<feature type="region of interest" description="Disordered" evidence="1">
    <location>
        <begin position="151"/>
        <end position="173"/>
    </location>
</feature>
<name>A0A8E5HPE0_USTVR</name>
<evidence type="ECO:0000256" key="1">
    <source>
        <dbReference type="SAM" id="MobiDB-lite"/>
    </source>
</evidence>
<dbReference type="GeneID" id="66064224"/>
<dbReference type="AlphaFoldDB" id="A0A8E5HPE0"/>
<protein>
    <submittedName>
        <fullName evidence="2">Uncharacterized protein</fullName>
    </submittedName>
</protein>
<accession>A0A8E5HPE0</accession>
<keyword evidence="3" id="KW-1185">Reference proteome</keyword>
<feature type="region of interest" description="Disordered" evidence="1">
    <location>
        <begin position="58"/>
        <end position="87"/>
    </location>
</feature>
<dbReference type="Proteomes" id="UP000027002">
    <property type="component" value="Chromosome 3"/>
</dbReference>
<dbReference type="EMBL" id="CP072755">
    <property type="protein sequence ID" value="QUC19205.1"/>
    <property type="molecule type" value="Genomic_DNA"/>
</dbReference>
<organism evidence="2 3">
    <name type="scientific">Ustilaginoidea virens</name>
    <name type="common">Rice false smut fungus</name>
    <name type="synonym">Villosiclava virens</name>
    <dbReference type="NCBI Taxonomy" id="1159556"/>
    <lineage>
        <taxon>Eukaryota</taxon>
        <taxon>Fungi</taxon>
        <taxon>Dikarya</taxon>
        <taxon>Ascomycota</taxon>
        <taxon>Pezizomycotina</taxon>
        <taxon>Sordariomycetes</taxon>
        <taxon>Hypocreomycetidae</taxon>
        <taxon>Hypocreales</taxon>
        <taxon>Clavicipitaceae</taxon>
        <taxon>Ustilaginoidea</taxon>
    </lineage>
</organism>
<sequence length="173" mass="18808">MRGTCGVCAGQQMSCRRLASAARLREQEPAMQPACGLHHGLAEASLLPYCNAHERTLSARSDASGTPELPWHREGSRRRRQPREQDRFLFYPTSASISISTLGSLSLAEASFEPLPFARSTSPSSERSSTSRQYRDLTSHLLLAFPLRPATPTLDGKENMSPIASAPAGVELA</sequence>
<dbReference type="RefSeq" id="XP_042996878.1">
    <property type="nucleotide sequence ID" value="XM_043140944.1"/>
</dbReference>
<evidence type="ECO:0000313" key="3">
    <source>
        <dbReference type="Proteomes" id="UP000027002"/>
    </source>
</evidence>
<gene>
    <name evidence="2" type="ORF">UV8b_03446</name>
</gene>